<evidence type="ECO:0000313" key="1">
    <source>
        <dbReference type="EMBL" id="AVD99259.1"/>
    </source>
</evidence>
<organism evidence="1 2">
    <name type="scientific">Streptomyces phage BillNye</name>
    <dbReference type="NCBI Taxonomy" id="2079426"/>
    <lineage>
        <taxon>Viruses</taxon>
        <taxon>Duplodnaviria</taxon>
        <taxon>Heunggongvirae</taxon>
        <taxon>Uroviricota</taxon>
        <taxon>Caudoviricetes</taxon>
        <taxon>Stanwilliamsviridae</taxon>
        <taxon>Loccivirinae</taxon>
        <taxon>Wilnyevirus</taxon>
        <taxon>Wilnyevirus billnye</taxon>
    </lineage>
</organism>
<accession>A0A2L1IVP1</accession>
<keyword evidence="2" id="KW-1185">Reference proteome</keyword>
<evidence type="ECO:0000313" key="2">
    <source>
        <dbReference type="Proteomes" id="UP000241925"/>
    </source>
</evidence>
<reference evidence="1 2" key="1">
    <citation type="submission" date="2018-01" db="EMBL/GenBank/DDBJ databases">
        <authorList>
            <person name="Grinwald M.F."/>
            <person name="Tasoff P."/>
            <person name="Simpson K.F."/>
            <person name="Vasser A."/>
            <person name="Shaffer C.D."/>
            <person name="Weston-Hafer K.A."/>
            <person name="Russell D.A."/>
            <person name="Pope W.H."/>
            <person name="Jacobs-Sera D."/>
            <person name="Hendrix R.W."/>
            <person name="Hatfull G.F."/>
        </authorList>
    </citation>
    <scope>NUCLEOTIDE SEQUENCE [LARGE SCALE GENOMIC DNA]</scope>
</reference>
<dbReference type="Proteomes" id="UP000241925">
    <property type="component" value="Segment"/>
</dbReference>
<proteinExistence type="predicted"/>
<name>A0A2L1IVP1_9CAUD</name>
<sequence length="63" mass="6882">MTEPTQIDLGPFLMAAIDEAGGTIRIPYDTFRNQKAPRAIAFDIEDDGATIAMSIVEEIPVED</sequence>
<dbReference type="EMBL" id="MG757153">
    <property type="protein sequence ID" value="AVD99259.1"/>
    <property type="molecule type" value="Genomic_DNA"/>
</dbReference>
<protein>
    <submittedName>
        <fullName evidence="1">Uncharacterized protein</fullName>
    </submittedName>
</protein>
<gene>
    <name evidence="1" type="ORF">SEA_BILLNYE_57</name>
</gene>